<keyword evidence="5 9" id="KW-0378">Hydrolase</keyword>
<evidence type="ECO:0000256" key="1">
    <source>
        <dbReference type="ARBA" id="ARBA00010716"/>
    </source>
</evidence>
<feature type="active site" description="Proton donor/acceptor" evidence="10">
    <location>
        <position position="270"/>
    </location>
</feature>
<dbReference type="SUPFAM" id="SSF51556">
    <property type="entry name" value="Metallo-dependent hydrolases"/>
    <property type="match status" value="1"/>
</dbReference>
<feature type="binding site" evidence="11">
    <location>
        <position position="223"/>
    </location>
    <ligand>
        <name>substrate</name>
    </ligand>
</feature>
<accession>A0A173T226</accession>
<evidence type="ECO:0000256" key="10">
    <source>
        <dbReference type="PIRSR" id="PIRSR038994-1"/>
    </source>
</evidence>
<dbReference type="Pfam" id="PF01979">
    <property type="entry name" value="Amidohydro_1"/>
    <property type="match status" value="1"/>
</dbReference>
<dbReference type="SUPFAM" id="SSF51338">
    <property type="entry name" value="Composite domain of metallo-dependent hydrolases"/>
    <property type="match status" value="1"/>
</dbReference>
<evidence type="ECO:0000256" key="5">
    <source>
        <dbReference type="ARBA" id="ARBA00022801"/>
    </source>
</evidence>
<dbReference type="GO" id="GO:0046872">
    <property type="term" value="F:metal ion binding"/>
    <property type="evidence" value="ECO:0007669"/>
    <property type="project" value="UniProtKB-KW"/>
</dbReference>
<dbReference type="RefSeq" id="WP_055262614.1">
    <property type="nucleotide sequence ID" value="NZ_CYXV01000007.1"/>
</dbReference>
<evidence type="ECO:0000256" key="6">
    <source>
        <dbReference type="ARBA" id="ARBA00023277"/>
    </source>
</evidence>
<feature type="binding site" evidence="12">
    <location>
        <position position="191"/>
    </location>
    <ligand>
        <name>Zn(2+)</name>
        <dbReference type="ChEBI" id="CHEBI:29105"/>
    </ligand>
</feature>
<name>A0A173T226_9FIRM</name>
<keyword evidence="6 9" id="KW-0119">Carbohydrate metabolism</keyword>
<evidence type="ECO:0000256" key="4">
    <source>
        <dbReference type="ARBA" id="ARBA00022723"/>
    </source>
</evidence>
<dbReference type="Gene3D" id="3.20.20.140">
    <property type="entry name" value="Metal-dependent hydrolases"/>
    <property type="match status" value="1"/>
</dbReference>
<evidence type="ECO:0000256" key="11">
    <source>
        <dbReference type="PIRSR" id="PIRSR038994-2"/>
    </source>
</evidence>
<dbReference type="InterPro" id="IPR011059">
    <property type="entry name" value="Metal-dep_hydrolase_composite"/>
</dbReference>
<evidence type="ECO:0000256" key="8">
    <source>
        <dbReference type="ARBA" id="ARBA00060590"/>
    </source>
</evidence>
<reference evidence="14 15" key="1">
    <citation type="submission" date="2015-09" db="EMBL/GenBank/DDBJ databases">
        <authorList>
            <consortium name="Pathogen Informatics"/>
        </authorList>
    </citation>
    <scope>NUCLEOTIDE SEQUENCE [LARGE SCALE GENOMIC DNA]</scope>
    <source>
        <strain evidence="14 15">2789STDY5608863</strain>
    </source>
</reference>
<sequence length="369" mass="39566">MIIKNGLVWEESGSFLTKDLHIDSDTHRIAMDSADTADDTIIDASGLYVIPGLVDIHIHGAMGCDFSDGSAEGLLKIAKYLRSCGVTAFCPTSMTLPENQLLTAFASTREIPDDNSHAFIAGIHMEGPFLSPEKKGAQKASYLRAPDIDMFRRLSQACDNKIRIITIAPELSGADAFIREFHSQLTISLGHSTASYEIAQNAFAAGASHVTHLFNAMPPLHHRNPGIIGAATDCPHAMAEIICDGIHIHPSVIRNTFRMFGEDRMILISDAMRATGMDDGTYELGGQPVTKKGRLATLKDGTIAGSATNLFDCMKNAVNFGIPLAVAVKAATYNPAKSIGLEHTIGTLAPGARADVLLLDSDLNIVRII</sequence>
<evidence type="ECO:0000313" key="14">
    <source>
        <dbReference type="EMBL" id="CUM96691.1"/>
    </source>
</evidence>
<evidence type="ECO:0000256" key="2">
    <source>
        <dbReference type="ARBA" id="ARBA00011899"/>
    </source>
</evidence>
<dbReference type="GO" id="GO:0008448">
    <property type="term" value="F:N-acetylglucosamine-6-phosphate deacetylase activity"/>
    <property type="evidence" value="ECO:0007669"/>
    <property type="project" value="UniProtKB-EC"/>
</dbReference>
<comment type="catalytic activity">
    <reaction evidence="7">
        <text>N-acetyl-D-glucosamine 6-phosphate + H2O = D-glucosamine 6-phosphate + acetate</text>
        <dbReference type="Rhea" id="RHEA:22936"/>
        <dbReference type="ChEBI" id="CHEBI:15377"/>
        <dbReference type="ChEBI" id="CHEBI:30089"/>
        <dbReference type="ChEBI" id="CHEBI:57513"/>
        <dbReference type="ChEBI" id="CHEBI:58725"/>
        <dbReference type="EC" id="3.5.1.25"/>
    </reaction>
</comment>
<evidence type="ECO:0000256" key="9">
    <source>
        <dbReference type="PIRNR" id="PIRNR038994"/>
    </source>
</evidence>
<gene>
    <name evidence="14" type="primary">nagA_1</name>
    <name evidence="14" type="ORF">ERS852420_01842</name>
</gene>
<dbReference type="AlphaFoldDB" id="A0A173T226"/>
<feature type="binding site" evidence="12">
    <location>
        <position position="212"/>
    </location>
    <ligand>
        <name>Zn(2+)</name>
        <dbReference type="ChEBI" id="CHEBI:29105"/>
    </ligand>
</feature>
<feature type="binding site" evidence="11">
    <location>
        <position position="247"/>
    </location>
    <ligand>
        <name>substrate</name>
    </ligand>
</feature>
<feature type="binding site" evidence="11">
    <location>
        <begin position="215"/>
        <end position="216"/>
    </location>
    <ligand>
        <name>substrate</name>
    </ligand>
</feature>
<dbReference type="FunFam" id="3.20.20.140:FF:000004">
    <property type="entry name" value="N-acetylglucosamine-6-phosphate deacetylase"/>
    <property type="match status" value="1"/>
</dbReference>
<dbReference type="PIRSF" id="PIRSF038994">
    <property type="entry name" value="NagA"/>
    <property type="match status" value="1"/>
</dbReference>
<dbReference type="CDD" id="cd00854">
    <property type="entry name" value="NagA"/>
    <property type="match status" value="1"/>
</dbReference>
<evidence type="ECO:0000313" key="15">
    <source>
        <dbReference type="Proteomes" id="UP000095495"/>
    </source>
</evidence>
<dbReference type="EC" id="3.5.1.25" evidence="2"/>
<dbReference type="Proteomes" id="UP000095495">
    <property type="component" value="Unassembled WGS sequence"/>
</dbReference>
<evidence type="ECO:0000256" key="3">
    <source>
        <dbReference type="ARBA" id="ARBA00018029"/>
    </source>
</evidence>
<dbReference type="Gene3D" id="2.30.40.10">
    <property type="entry name" value="Urease, subunit C, domain 1"/>
    <property type="match status" value="1"/>
</dbReference>
<proteinExistence type="inferred from homology"/>
<feature type="binding site" evidence="11">
    <location>
        <begin position="303"/>
        <end position="305"/>
    </location>
    <ligand>
        <name>substrate</name>
    </ligand>
</feature>
<dbReference type="InterPro" id="IPR032466">
    <property type="entry name" value="Metal_Hydrolase"/>
</dbReference>
<protein>
    <recommendedName>
        <fullName evidence="3">N-acetylglucosamine-6-phosphate deacetylase</fullName>
        <ecNumber evidence="2">3.5.1.25</ecNumber>
    </recommendedName>
</protein>
<dbReference type="PANTHER" id="PTHR11113">
    <property type="entry name" value="N-ACETYLGLUCOSAMINE-6-PHOSPHATE DEACETYLASE"/>
    <property type="match status" value="1"/>
</dbReference>
<dbReference type="GO" id="GO:0006046">
    <property type="term" value="P:N-acetylglucosamine catabolic process"/>
    <property type="evidence" value="ECO:0007669"/>
    <property type="project" value="TreeGrafter"/>
</dbReference>
<organism evidence="14 15">
    <name type="scientific">Roseburia faecis</name>
    <dbReference type="NCBI Taxonomy" id="301302"/>
    <lineage>
        <taxon>Bacteria</taxon>
        <taxon>Bacillati</taxon>
        <taxon>Bacillota</taxon>
        <taxon>Clostridia</taxon>
        <taxon>Lachnospirales</taxon>
        <taxon>Lachnospiraceae</taxon>
        <taxon>Roseburia</taxon>
    </lineage>
</organism>
<feature type="domain" description="Amidohydrolase-related" evidence="13">
    <location>
        <begin position="48"/>
        <end position="361"/>
    </location>
</feature>
<evidence type="ECO:0000256" key="12">
    <source>
        <dbReference type="PIRSR" id="PIRSR038994-3"/>
    </source>
</evidence>
<feature type="binding site" evidence="11">
    <location>
        <position position="137"/>
    </location>
    <ligand>
        <name>substrate</name>
    </ligand>
</feature>
<keyword evidence="4 12" id="KW-0479">Metal-binding</keyword>
<dbReference type="PANTHER" id="PTHR11113:SF14">
    <property type="entry name" value="N-ACETYLGLUCOSAMINE-6-PHOSPHATE DEACETYLASE"/>
    <property type="match status" value="1"/>
</dbReference>
<dbReference type="InterPro" id="IPR006680">
    <property type="entry name" value="Amidohydro-rel"/>
</dbReference>
<evidence type="ECO:0000256" key="7">
    <source>
        <dbReference type="ARBA" id="ARBA00047647"/>
    </source>
</evidence>
<comment type="pathway">
    <text evidence="8">Amino-sugar metabolism; N-acetylneuraminate degradation; D-fructose 6-phosphate from N-acetylneuraminate: step 4/5.</text>
</comment>
<evidence type="ECO:0000259" key="13">
    <source>
        <dbReference type="Pfam" id="PF01979"/>
    </source>
</evidence>
<feature type="binding site" evidence="12">
    <location>
        <position position="126"/>
    </location>
    <ligand>
        <name>Zn(2+)</name>
        <dbReference type="ChEBI" id="CHEBI:29105"/>
    </ligand>
</feature>
<comment type="similarity">
    <text evidence="1 9">Belongs to the metallo-dependent hydrolases superfamily. NagA family.</text>
</comment>
<comment type="cofactor">
    <cofactor evidence="12">
        <name>a divalent metal cation</name>
        <dbReference type="ChEBI" id="CHEBI:60240"/>
    </cofactor>
    <text evidence="12">Binds 1 divalent metal cation per subunit.</text>
</comment>
<dbReference type="NCBIfam" id="TIGR00221">
    <property type="entry name" value="nagA"/>
    <property type="match status" value="1"/>
</dbReference>
<dbReference type="InterPro" id="IPR003764">
    <property type="entry name" value="GlcNAc_6-P_deAcase"/>
</dbReference>
<dbReference type="EMBL" id="CYXV01000007">
    <property type="protein sequence ID" value="CUM96691.1"/>
    <property type="molecule type" value="Genomic_DNA"/>
</dbReference>